<feature type="transmembrane region" description="Helical" evidence="2">
    <location>
        <begin position="488"/>
        <end position="511"/>
    </location>
</feature>
<feature type="transmembrane region" description="Helical" evidence="2">
    <location>
        <begin position="980"/>
        <end position="1001"/>
    </location>
</feature>
<organism evidence="3 4">
    <name type="scientific">Pseudonocardia benzenivorans</name>
    <dbReference type="NCBI Taxonomy" id="228005"/>
    <lineage>
        <taxon>Bacteria</taxon>
        <taxon>Bacillati</taxon>
        <taxon>Actinomycetota</taxon>
        <taxon>Actinomycetes</taxon>
        <taxon>Pseudonocardiales</taxon>
        <taxon>Pseudonocardiaceae</taxon>
        <taxon>Pseudonocardia</taxon>
    </lineage>
</organism>
<dbReference type="PANTHER" id="PTHR32063">
    <property type="match status" value="1"/>
</dbReference>
<dbReference type="SUPFAM" id="SSF82693">
    <property type="entry name" value="Multidrug efflux transporter AcrB pore domain, PN1, PN2, PC1 and PC2 subdomains"/>
    <property type="match status" value="2"/>
</dbReference>
<sequence>MSWLARLSLANRAVVGLVTVLVIGFGLFATTSLRQELFPSLDAPVATIVTPYPGASPEVVEQQVTGPIEAAVDGVDGVADSRSTSTGGSSVVTLDLEYGTDLSTVTGALQRAVAGVSLPTDVTPTVVTGSTDDIPVVVLAVSSNLGADQVASVLRDQVRPQLAGLDGVSQVSLSGVADAQVTIAVDPAAAAARGVSLASLTSLLQANGVRIPAGQLSPDTNPTTVEVGGPITSVEELANLYVSPGAAASTGATGRPGASPTAPTVPTAPTAAAAPVRLGDIATVAEAPAPATGYTRTNGQPSIGLSVTKAPDANTVDVAQQVRDAIPSMITALGGSAQDAQVTVVFDQSPFITQSIDDLTTEGLLGLLFAVLVILGFLLSVRATLVTAVSIPLSVLVAMIVLDLSGETLNILTLGALTIAIGRVVDDSIVVIENITRHVARGGPRRPAIVAAVREVAGAITASTITTVAVFAPIGLVGGQVGELFRPFAVTVTAALLASLVVSLTVVPVLASAVLKVREPVEGDAPAAKGDDPLTAPTRLQRGYLPVLRGALRRPVVAIVVAVLILAGTFALVPGLRTNFLGDAGGNTISVTQELAPGTGLPQADAAAKQVEAVLRDTPGVATYQVTVGTPGGAQGLGRPGAGGSGTTRFSVTLADDADATAVADDLRGRLDSLGGPDRVGNLTVQNGQGGFGSDQLQVTVRAEDPAVLAQAADQVQQAVAAIPGAADVRNNLAAAQPSIRVTVDRQKAAAAGLTEAQVGQVVAAALRGTTIGSVTIDGVQQDVVVRSGTAPADLAALQALPLAGPLRLSDVATVAEVRTAPSISHTDGSRSALVTARPSADDLGAVTRDLRTTLDGLSLPAGATAEIGGVSTQQSDAFTQLGIALLVAIAVVYLVMVLTFGSLLQPLLLLISIPFAATGALGLLRATNTPLGVPALIGMLMLVGIVVTNAIVLIDLVNQRRRAGVPLREAIVDGAAHRLRPILMTAVATIFALLPMALGLTGGGVFISQPLAIVVIGGLVSSTLLTLVLVPVLYLLVERVRERVRRRREPVAEPVSEPVPGTGDTVGAASPSEPEVPLTPAPRTPLADSPWTEPETTPLPTGPGVHGRVGDRAGRPLVGATVSLFDTDGGLLANTETGDDGTYRFEVDGSGDYVVAARSGEREPVAELVSVNGGPAWRDLTADGPASVHGVVRVPGGPGVVATVTLVDARGEVVGAGRTDAAGRFELSSVPAGEHHLLVATPTGSSASTRVTVPETGAVAAEIDVPADAVGSSH</sequence>
<dbReference type="InterPro" id="IPR027463">
    <property type="entry name" value="AcrB_DN_DC_subdom"/>
</dbReference>
<proteinExistence type="predicted"/>
<feature type="transmembrane region" description="Helical" evidence="2">
    <location>
        <begin position="1013"/>
        <end position="1038"/>
    </location>
</feature>
<keyword evidence="2" id="KW-1133">Transmembrane helix</keyword>
<feature type="transmembrane region" description="Helical" evidence="2">
    <location>
        <begin position="882"/>
        <end position="901"/>
    </location>
</feature>
<feature type="region of interest" description="Disordered" evidence="1">
    <location>
        <begin position="1047"/>
        <end position="1112"/>
    </location>
</feature>
<dbReference type="PANTHER" id="PTHR32063:SF0">
    <property type="entry name" value="SWARMING MOTILITY PROTEIN SWRC"/>
    <property type="match status" value="1"/>
</dbReference>
<name>A0ABW3VDM1_9PSEU</name>
<dbReference type="SUPFAM" id="SSF82866">
    <property type="entry name" value="Multidrug efflux transporter AcrB transmembrane domain"/>
    <property type="match status" value="2"/>
</dbReference>
<keyword evidence="2" id="KW-0812">Transmembrane</keyword>
<evidence type="ECO:0000313" key="3">
    <source>
        <dbReference type="EMBL" id="MFD1232159.1"/>
    </source>
</evidence>
<evidence type="ECO:0000256" key="1">
    <source>
        <dbReference type="SAM" id="MobiDB-lite"/>
    </source>
</evidence>
<dbReference type="PRINTS" id="PR00702">
    <property type="entry name" value="ACRIFLAVINRP"/>
</dbReference>
<feature type="compositionally biased region" description="Low complexity" evidence="1">
    <location>
        <begin position="1093"/>
        <end position="1104"/>
    </location>
</feature>
<feature type="transmembrane region" description="Helical" evidence="2">
    <location>
        <begin position="456"/>
        <end position="476"/>
    </location>
</feature>
<dbReference type="Gene3D" id="1.20.1640.10">
    <property type="entry name" value="Multidrug efflux transporter AcrB transmembrane domain"/>
    <property type="match status" value="2"/>
</dbReference>
<dbReference type="InterPro" id="IPR001036">
    <property type="entry name" value="Acrflvin-R"/>
</dbReference>
<feature type="transmembrane region" description="Helical" evidence="2">
    <location>
        <begin position="359"/>
        <end position="378"/>
    </location>
</feature>
<gene>
    <name evidence="3" type="ORF">ACFQ34_02580</name>
</gene>
<comment type="caution">
    <text evidence="3">The sequence shown here is derived from an EMBL/GenBank/DDBJ whole genome shotgun (WGS) entry which is preliminary data.</text>
</comment>
<dbReference type="Pfam" id="PF00873">
    <property type="entry name" value="ACR_tran"/>
    <property type="match status" value="2"/>
</dbReference>
<dbReference type="SUPFAM" id="SSF82714">
    <property type="entry name" value="Multidrug efflux transporter AcrB TolC docking domain, DN and DC subdomains"/>
    <property type="match status" value="2"/>
</dbReference>
<feature type="transmembrane region" description="Helical" evidence="2">
    <location>
        <begin position="908"/>
        <end position="925"/>
    </location>
</feature>
<dbReference type="Gene3D" id="2.60.40.10">
    <property type="entry name" value="Immunoglobulins"/>
    <property type="match status" value="2"/>
</dbReference>
<accession>A0ABW3VDM1</accession>
<dbReference type="InterPro" id="IPR013783">
    <property type="entry name" value="Ig-like_fold"/>
</dbReference>
<keyword evidence="4" id="KW-1185">Reference proteome</keyword>
<dbReference type="InterPro" id="IPR008969">
    <property type="entry name" value="CarboxyPept-like_regulatory"/>
</dbReference>
<dbReference type="EMBL" id="JBHTMB010000017">
    <property type="protein sequence ID" value="MFD1232159.1"/>
    <property type="molecule type" value="Genomic_DNA"/>
</dbReference>
<feature type="transmembrane region" description="Helical" evidence="2">
    <location>
        <begin position="556"/>
        <end position="576"/>
    </location>
</feature>
<dbReference type="Gene3D" id="3.30.70.1430">
    <property type="entry name" value="Multidrug efflux transporter AcrB pore domain"/>
    <property type="match status" value="2"/>
</dbReference>
<dbReference type="RefSeq" id="WP_346093360.1">
    <property type="nucleotide sequence ID" value="NZ_BAABKS010000076.1"/>
</dbReference>
<dbReference type="SUPFAM" id="SSF49464">
    <property type="entry name" value="Carboxypeptidase regulatory domain-like"/>
    <property type="match status" value="1"/>
</dbReference>
<dbReference type="Gene3D" id="3.30.2090.10">
    <property type="entry name" value="Multidrug efflux transporter AcrB TolC docking domain, DN and DC subdomains"/>
    <property type="match status" value="2"/>
</dbReference>
<dbReference type="Gene3D" id="3.30.70.1440">
    <property type="entry name" value="Multidrug efflux transporter AcrB pore domain"/>
    <property type="match status" value="1"/>
</dbReference>
<evidence type="ECO:0000313" key="4">
    <source>
        <dbReference type="Proteomes" id="UP001597182"/>
    </source>
</evidence>
<keyword evidence="2" id="KW-0472">Membrane</keyword>
<dbReference type="SUPFAM" id="SSF117074">
    <property type="entry name" value="Hypothetical protein PA1324"/>
    <property type="match status" value="1"/>
</dbReference>
<dbReference type="Pfam" id="PF13620">
    <property type="entry name" value="CarboxypepD_reg"/>
    <property type="match status" value="1"/>
</dbReference>
<dbReference type="Proteomes" id="UP001597182">
    <property type="component" value="Unassembled WGS sequence"/>
</dbReference>
<protein>
    <submittedName>
        <fullName evidence="3">Efflux RND transporter permease subunit</fullName>
    </submittedName>
</protein>
<feature type="transmembrane region" description="Helical" evidence="2">
    <location>
        <begin position="937"/>
        <end position="959"/>
    </location>
</feature>
<dbReference type="Gene3D" id="3.30.70.1320">
    <property type="entry name" value="Multidrug efflux transporter AcrB pore domain like"/>
    <property type="match status" value="1"/>
</dbReference>
<feature type="region of interest" description="Disordered" evidence="1">
    <location>
        <begin position="248"/>
        <end position="268"/>
    </location>
</feature>
<reference evidence="4" key="1">
    <citation type="journal article" date="2019" name="Int. J. Syst. Evol. Microbiol.">
        <title>The Global Catalogue of Microorganisms (GCM) 10K type strain sequencing project: providing services to taxonomists for standard genome sequencing and annotation.</title>
        <authorList>
            <consortium name="The Broad Institute Genomics Platform"/>
            <consortium name="The Broad Institute Genome Sequencing Center for Infectious Disease"/>
            <person name="Wu L."/>
            <person name="Ma J."/>
        </authorList>
    </citation>
    <scope>NUCLEOTIDE SEQUENCE [LARGE SCALE GENOMIC DNA]</scope>
    <source>
        <strain evidence="4">CCUG 49018</strain>
    </source>
</reference>
<evidence type="ECO:0000256" key="2">
    <source>
        <dbReference type="SAM" id="Phobius"/>
    </source>
</evidence>